<reference evidence="5 6" key="1">
    <citation type="journal article" date="2013" name="Genome Announc.">
        <title>Draft Genome Sequence of Strain JLT2015T, Belonging to the Family Sphingomonadaceae of the Alphaproteobacteria.</title>
        <authorList>
            <person name="Tang K."/>
            <person name="Liu K."/>
            <person name="Li S."/>
            <person name="Jiao N."/>
        </authorList>
    </citation>
    <scope>NUCLEOTIDE SEQUENCE [LARGE SCALE GENOMIC DNA]</scope>
    <source>
        <strain evidence="5 6">JLT2015</strain>
    </source>
</reference>
<evidence type="ECO:0000313" key="6">
    <source>
        <dbReference type="Proteomes" id="UP000011717"/>
    </source>
</evidence>
<evidence type="ECO:0000256" key="2">
    <source>
        <dbReference type="ARBA" id="ARBA00012438"/>
    </source>
</evidence>
<dbReference type="SUPFAM" id="SSF47384">
    <property type="entry name" value="Homodimeric domain of signal transducing histidine kinase"/>
    <property type="match status" value="1"/>
</dbReference>
<proteinExistence type="predicted"/>
<dbReference type="CDD" id="cd00082">
    <property type="entry name" value="HisKA"/>
    <property type="match status" value="1"/>
</dbReference>
<feature type="compositionally biased region" description="Basic and acidic residues" evidence="3">
    <location>
        <begin position="1"/>
        <end position="11"/>
    </location>
</feature>
<dbReference type="GO" id="GO:0000155">
    <property type="term" value="F:phosphorelay sensor kinase activity"/>
    <property type="evidence" value="ECO:0007669"/>
    <property type="project" value="InterPro"/>
</dbReference>
<organism evidence="5 6">
    <name type="scientific">Pacificimonas flava</name>
    <dbReference type="NCBI Taxonomy" id="1234595"/>
    <lineage>
        <taxon>Bacteria</taxon>
        <taxon>Pseudomonadati</taxon>
        <taxon>Pseudomonadota</taxon>
        <taxon>Alphaproteobacteria</taxon>
        <taxon>Sphingomonadales</taxon>
        <taxon>Sphingosinicellaceae</taxon>
        <taxon>Pacificimonas</taxon>
    </lineage>
</organism>
<dbReference type="Pfam" id="PF00512">
    <property type="entry name" value="HisKA"/>
    <property type="match status" value="1"/>
</dbReference>
<comment type="caution">
    <text evidence="5">The sequence shown here is derived from an EMBL/GenBank/DDBJ whole genome shotgun (WGS) entry which is preliminary data.</text>
</comment>
<dbReference type="AlphaFoldDB" id="M2TLP5"/>
<keyword evidence="5" id="KW-0808">Transferase</keyword>
<dbReference type="Gene3D" id="1.10.287.130">
    <property type="match status" value="1"/>
</dbReference>
<name>M2TLP5_9SPHN</name>
<keyword evidence="5" id="KW-0418">Kinase</keyword>
<keyword evidence="6" id="KW-1185">Reference proteome</keyword>
<sequence>MAAGRGRDRTDYTGYAATAGDLPLPQEDISNPSFTPASMPSQLFSSDADAQRLALEAPVMNERIRRPQSGTISDSAMPAMREGAERLAVLIDRIDKVRRQLSPVDEGEPASELAWKTNARGIFTQTPQLIAADRFDRLTLLAFAETDRVLAKIAAHQPLSGERFRVDGEVLTLSGTPVFAQRTGAFLGYVGRISVERQFDMLGLQPEHVAEAAHEILTPLNAILGYAQMIEREVLGPAPAPLRSDAKAIIRDAGQLLSIVDALGDAAALQRGATSETGGELVPASSLIESLKSDYADDIASRGLLADFRTGGISNFRADGDALLRALRRLTSVMVSLLRPGESLSVVEEPAGIRIAMPPSLTGRSAASLIGGPIVSHGQGSTPQLGLSFALKLVRQLLDRSGGELCIEPGSFLLRVSARTEGDCREAS</sequence>
<dbReference type="InterPro" id="IPR003661">
    <property type="entry name" value="HisK_dim/P_dom"/>
</dbReference>
<dbReference type="Proteomes" id="UP000011717">
    <property type="component" value="Unassembled WGS sequence"/>
</dbReference>
<gene>
    <name evidence="5" type="ORF">C725_2028</name>
</gene>
<evidence type="ECO:0000256" key="3">
    <source>
        <dbReference type="SAM" id="MobiDB-lite"/>
    </source>
</evidence>
<dbReference type="EC" id="2.7.13.3" evidence="2"/>
<evidence type="ECO:0000313" key="5">
    <source>
        <dbReference type="EMBL" id="EMD82641.1"/>
    </source>
</evidence>
<accession>M2TLP5</accession>
<dbReference type="EMBL" id="AMRV01000006">
    <property type="protein sequence ID" value="EMD82641.1"/>
    <property type="molecule type" value="Genomic_DNA"/>
</dbReference>
<dbReference type="SMART" id="SM00388">
    <property type="entry name" value="HisKA"/>
    <property type="match status" value="1"/>
</dbReference>
<evidence type="ECO:0000259" key="4">
    <source>
        <dbReference type="SMART" id="SM00388"/>
    </source>
</evidence>
<feature type="region of interest" description="Disordered" evidence="3">
    <location>
        <begin position="1"/>
        <end position="26"/>
    </location>
</feature>
<dbReference type="InterPro" id="IPR036097">
    <property type="entry name" value="HisK_dim/P_sf"/>
</dbReference>
<feature type="domain" description="Signal transduction histidine kinase dimerisation/phosphoacceptor" evidence="4">
    <location>
        <begin position="204"/>
        <end position="272"/>
    </location>
</feature>
<evidence type="ECO:0000256" key="1">
    <source>
        <dbReference type="ARBA" id="ARBA00000085"/>
    </source>
</evidence>
<protein>
    <recommendedName>
        <fullName evidence="2">histidine kinase</fullName>
        <ecNumber evidence="2">2.7.13.3</ecNumber>
    </recommendedName>
</protein>
<comment type="catalytic activity">
    <reaction evidence="1">
        <text>ATP + protein L-histidine = ADP + protein N-phospho-L-histidine.</text>
        <dbReference type="EC" id="2.7.13.3"/>
    </reaction>
</comment>